<sequence length="371" mass="42608">MLRRLKRWFVLKIQQIARNEAQQVARNEAQQVARSEAQQVAKSEARQVASSVVRQISAEFGQSIPDAAPTDDPISLVDIRAALAAHEVAREHAIINRTLTMTRSEYTVMPRFAFHQPLDYLWDTLPPDFGGPAVLVAGEELPLPPPGMRGGYSADNGEYLATGRNHQAIYLEQIEKHLGLSENATIMEFGCATGRVLRHFNKQRNELGWSMIGCDVQADHVEWLRQNWPDDICVYVGSVFPKLPFEDNSIDVIYGMSVFTHIKYHWDFWLLELRRVLKPGGLLLQTIHAERAWSFYHANQELDWVKAAISPRIFQAKEMDVDFLLSGDIAVSQVFFKQEVARKYWGRYFNVLDIVSPDDRYWFQDLMVCRK</sequence>
<dbReference type="CDD" id="cd02440">
    <property type="entry name" value="AdoMet_MTases"/>
    <property type="match status" value="1"/>
</dbReference>
<evidence type="ECO:0000259" key="1">
    <source>
        <dbReference type="Pfam" id="PF08241"/>
    </source>
</evidence>
<dbReference type="Gene3D" id="3.40.50.150">
    <property type="entry name" value="Vaccinia Virus protein VP39"/>
    <property type="match status" value="1"/>
</dbReference>
<feature type="domain" description="Methyltransferase type 11" evidence="1">
    <location>
        <begin position="188"/>
        <end position="284"/>
    </location>
</feature>
<dbReference type="STRING" id="1036779.SAMN04515666_1011075"/>
<dbReference type="InterPro" id="IPR013216">
    <property type="entry name" value="Methyltransf_11"/>
</dbReference>
<accession>A0A1H7IQB9</accession>
<dbReference type="RefSeq" id="WP_167561534.1">
    <property type="nucleotide sequence ID" value="NZ_FOAN01000001.1"/>
</dbReference>
<protein>
    <submittedName>
        <fullName evidence="2">Methyltransferase domain-containing protein</fullName>
    </submittedName>
</protein>
<name>A0A1H7IQB9_9HYPH</name>
<reference evidence="3" key="1">
    <citation type="submission" date="2016-10" db="EMBL/GenBank/DDBJ databases">
        <authorList>
            <person name="Varghese N."/>
            <person name="Submissions S."/>
        </authorList>
    </citation>
    <scope>NUCLEOTIDE SEQUENCE [LARGE SCALE GENOMIC DNA]</scope>
    <source>
        <strain evidence="3">LMG 26383,CCUG 61248,R- 45681</strain>
    </source>
</reference>
<dbReference type="SUPFAM" id="SSF53335">
    <property type="entry name" value="S-adenosyl-L-methionine-dependent methyltransferases"/>
    <property type="match status" value="1"/>
</dbReference>
<gene>
    <name evidence="2" type="ORF">SAMN04515666_1011075</name>
</gene>
<dbReference type="GO" id="GO:0032259">
    <property type="term" value="P:methylation"/>
    <property type="evidence" value="ECO:0007669"/>
    <property type="project" value="UniProtKB-KW"/>
</dbReference>
<dbReference type="Proteomes" id="UP000199664">
    <property type="component" value="Unassembled WGS sequence"/>
</dbReference>
<organism evidence="2 3">
    <name type="scientific">Bosea lupini</name>
    <dbReference type="NCBI Taxonomy" id="1036779"/>
    <lineage>
        <taxon>Bacteria</taxon>
        <taxon>Pseudomonadati</taxon>
        <taxon>Pseudomonadota</taxon>
        <taxon>Alphaproteobacteria</taxon>
        <taxon>Hyphomicrobiales</taxon>
        <taxon>Boseaceae</taxon>
        <taxon>Bosea</taxon>
    </lineage>
</organism>
<keyword evidence="3" id="KW-1185">Reference proteome</keyword>
<dbReference type="Pfam" id="PF08241">
    <property type="entry name" value="Methyltransf_11"/>
    <property type="match status" value="1"/>
</dbReference>
<evidence type="ECO:0000313" key="3">
    <source>
        <dbReference type="Proteomes" id="UP000199664"/>
    </source>
</evidence>
<proteinExistence type="predicted"/>
<dbReference type="PANTHER" id="PTHR43591">
    <property type="entry name" value="METHYLTRANSFERASE"/>
    <property type="match status" value="1"/>
</dbReference>
<evidence type="ECO:0000313" key="2">
    <source>
        <dbReference type="EMBL" id="SEK64649.1"/>
    </source>
</evidence>
<dbReference type="InterPro" id="IPR029063">
    <property type="entry name" value="SAM-dependent_MTases_sf"/>
</dbReference>
<dbReference type="GO" id="GO:0008757">
    <property type="term" value="F:S-adenosylmethionine-dependent methyltransferase activity"/>
    <property type="evidence" value="ECO:0007669"/>
    <property type="project" value="InterPro"/>
</dbReference>
<dbReference type="EMBL" id="FOAN01000001">
    <property type="protein sequence ID" value="SEK64649.1"/>
    <property type="molecule type" value="Genomic_DNA"/>
</dbReference>
<keyword evidence="2" id="KW-0808">Transferase</keyword>
<dbReference type="AlphaFoldDB" id="A0A1H7IQB9"/>
<keyword evidence="2" id="KW-0489">Methyltransferase</keyword>